<feature type="transmembrane region" description="Helical" evidence="1">
    <location>
        <begin position="108"/>
        <end position="129"/>
    </location>
</feature>
<dbReference type="EMBL" id="JAIWYP010000015">
    <property type="protein sequence ID" value="KAH3702870.1"/>
    <property type="molecule type" value="Genomic_DNA"/>
</dbReference>
<reference evidence="2" key="1">
    <citation type="journal article" date="2019" name="bioRxiv">
        <title>The Genome of the Zebra Mussel, Dreissena polymorpha: A Resource for Invasive Species Research.</title>
        <authorList>
            <person name="McCartney M.A."/>
            <person name="Auch B."/>
            <person name="Kono T."/>
            <person name="Mallez S."/>
            <person name="Zhang Y."/>
            <person name="Obille A."/>
            <person name="Becker A."/>
            <person name="Abrahante J.E."/>
            <person name="Garbe J."/>
            <person name="Badalamenti J.P."/>
            <person name="Herman A."/>
            <person name="Mangelson H."/>
            <person name="Liachko I."/>
            <person name="Sullivan S."/>
            <person name="Sone E.D."/>
            <person name="Koren S."/>
            <person name="Silverstein K.A.T."/>
            <person name="Beckman K.B."/>
            <person name="Gohl D.M."/>
        </authorList>
    </citation>
    <scope>NUCLEOTIDE SEQUENCE</scope>
    <source>
        <strain evidence="2">Duluth1</strain>
        <tissue evidence="2">Whole animal</tissue>
    </source>
</reference>
<keyword evidence="3" id="KW-1185">Reference proteome</keyword>
<accession>A0A9D4BH15</accession>
<evidence type="ECO:0000256" key="1">
    <source>
        <dbReference type="SAM" id="Phobius"/>
    </source>
</evidence>
<dbReference type="InterPro" id="IPR016187">
    <property type="entry name" value="CTDL_fold"/>
</dbReference>
<dbReference type="SUPFAM" id="SSF56436">
    <property type="entry name" value="C-type lectin-like"/>
    <property type="match status" value="1"/>
</dbReference>
<dbReference type="Proteomes" id="UP000828390">
    <property type="component" value="Unassembled WGS sequence"/>
</dbReference>
<evidence type="ECO:0000313" key="3">
    <source>
        <dbReference type="Proteomes" id="UP000828390"/>
    </source>
</evidence>
<sequence length="154" mass="16099">MLPYKRWKAAVGTDSSSGQCGGVDLGNSTSSGSWGWYPCSEVFTVICEKRDLNSANVSTTSPVPANNSLTAEYGHDTSTKPTNITISTNVTTTANQAPVPSSLSAGHIAAWVIGACALVACIGAVLYLLRCSSLKAKLLFATKRSDLSFDSALF</sequence>
<dbReference type="AlphaFoldDB" id="A0A9D4BH15"/>
<evidence type="ECO:0000313" key="2">
    <source>
        <dbReference type="EMBL" id="KAH3702870.1"/>
    </source>
</evidence>
<comment type="caution">
    <text evidence="2">The sequence shown here is derived from an EMBL/GenBank/DDBJ whole genome shotgun (WGS) entry which is preliminary data.</text>
</comment>
<organism evidence="2 3">
    <name type="scientific">Dreissena polymorpha</name>
    <name type="common">Zebra mussel</name>
    <name type="synonym">Mytilus polymorpha</name>
    <dbReference type="NCBI Taxonomy" id="45954"/>
    <lineage>
        <taxon>Eukaryota</taxon>
        <taxon>Metazoa</taxon>
        <taxon>Spiralia</taxon>
        <taxon>Lophotrochozoa</taxon>
        <taxon>Mollusca</taxon>
        <taxon>Bivalvia</taxon>
        <taxon>Autobranchia</taxon>
        <taxon>Heteroconchia</taxon>
        <taxon>Euheterodonta</taxon>
        <taxon>Imparidentia</taxon>
        <taxon>Neoheterodontei</taxon>
        <taxon>Myida</taxon>
        <taxon>Dreissenoidea</taxon>
        <taxon>Dreissenidae</taxon>
        <taxon>Dreissena</taxon>
    </lineage>
</organism>
<keyword evidence="1" id="KW-0812">Transmembrane</keyword>
<keyword evidence="1" id="KW-0472">Membrane</keyword>
<keyword evidence="1" id="KW-1133">Transmembrane helix</keyword>
<protein>
    <recommendedName>
        <fullName evidence="4">C-type lectin domain-containing protein</fullName>
    </recommendedName>
</protein>
<evidence type="ECO:0008006" key="4">
    <source>
        <dbReference type="Google" id="ProtNLM"/>
    </source>
</evidence>
<name>A0A9D4BH15_DREPO</name>
<proteinExistence type="predicted"/>
<reference evidence="2" key="2">
    <citation type="submission" date="2020-11" db="EMBL/GenBank/DDBJ databases">
        <authorList>
            <person name="McCartney M.A."/>
            <person name="Auch B."/>
            <person name="Kono T."/>
            <person name="Mallez S."/>
            <person name="Becker A."/>
            <person name="Gohl D.M."/>
            <person name="Silverstein K.A.T."/>
            <person name="Koren S."/>
            <person name="Bechman K.B."/>
            <person name="Herman A."/>
            <person name="Abrahante J.E."/>
            <person name="Garbe J."/>
        </authorList>
    </citation>
    <scope>NUCLEOTIDE SEQUENCE</scope>
    <source>
        <strain evidence="2">Duluth1</strain>
        <tissue evidence="2">Whole animal</tissue>
    </source>
</reference>
<gene>
    <name evidence="2" type="ORF">DPMN_077897</name>
</gene>